<comment type="caution">
    <text evidence="2">The sequence shown here is derived from an EMBL/GenBank/DDBJ whole genome shotgun (WGS) entry which is preliminary data.</text>
</comment>
<feature type="transmembrane region" description="Helical" evidence="1">
    <location>
        <begin position="18"/>
        <end position="36"/>
    </location>
</feature>
<sequence>MKHKKEIQTAKPRSKKGIFWWLTLALFVVSVVVFTIETATSGARLAKLEKQERALVQENSELSALLVESSSLTSLETKSSEMGFGIPQKIIYIGSEEGFAKLP</sequence>
<dbReference type="AlphaFoldDB" id="A0A1F7WK14"/>
<accession>A0A1F7WK14</accession>
<dbReference type="Proteomes" id="UP000176198">
    <property type="component" value="Unassembled WGS sequence"/>
</dbReference>
<protein>
    <recommendedName>
        <fullName evidence="4">Cell division protein FtsL</fullName>
    </recommendedName>
</protein>
<evidence type="ECO:0000313" key="3">
    <source>
        <dbReference type="Proteomes" id="UP000176198"/>
    </source>
</evidence>
<evidence type="ECO:0000313" key="2">
    <source>
        <dbReference type="EMBL" id="OGM02375.1"/>
    </source>
</evidence>
<reference evidence="2 3" key="1">
    <citation type="journal article" date="2016" name="Nat. Commun.">
        <title>Thousands of microbial genomes shed light on interconnected biogeochemical processes in an aquifer system.</title>
        <authorList>
            <person name="Anantharaman K."/>
            <person name="Brown C.T."/>
            <person name="Hug L.A."/>
            <person name="Sharon I."/>
            <person name="Castelle C.J."/>
            <person name="Probst A.J."/>
            <person name="Thomas B.C."/>
            <person name="Singh A."/>
            <person name="Wilkins M.J."/>
            <person name="Karaoz U."/>
            <person name="Brodie E.L."/>
            <person name="Williams K.H."/>
            <person name="Hubbard S.S."/>
            <person name="Banfield J.F."/>
        </authorList>
    </citation>
    <scope>NUCLEOTIDE SEQUENCE [LARGE SCALE GENOMIC DNA]</scope>
</reference>
<keyword evidence="1" id="KW-0812">Transmembrane</keyword>
<dbReference type="STRING" id="1802471.A2115_02835"/>
<evidence type="ECO:0000256" key="1">
    <source>
        <dbReference type="SAM" id="Phobius"/>
    </source>
</evidence>
<organism evidence="2 3">
    <name type="scientific">Candidatus Woesebacteria bacterium GWA1_41_8</name>
    <dbReference type="NCBI Taxonomy" id="1802471"/>
    <lineage>
        <taxon>Bacteria</taxon>
        <taxon>Candidatus Woeseibacteriota</taxon>
    </lineage>
</organism>
<dbReference type="EMBL" id="MGFJ01000022">
    <property type="protein sequence ID" value="OGM02375.1"/>
    <property type="molecule type" value="Genomic_DNA"/>
</dbReference>
<proteinExistence type="predicted"/>
<keyword evidence="1" id="KW-0472">Membrane</keyword>
<gene>
    <name evidence="2" type="ORF">A2115_02835</name>
</gene>
<evidence type="ECO:0008006" key="4">
    <source>
        <dbReference type="Google" id="ProtNLM"/>
    </source>
</evidence>
<keyword evidence="1" id="KW-1133">Transmembrane helix</keyword>
<name>A0A1F7WK14_9BACT</name>